<dbReference type="EMBL" id="RWIS01000002">
    <property type="protein sequence ID" value="RSK36124.1"/>
    <property type="molecule type" value="Genomic_DNA"/>
</dbReference>
<evidence type="ECO:0000313" key="2">
    <source>
        <dbReference type="Proteomes" id="UP000280066"/>
    </source>
</evidence>
<dbReference type="RefSeq" id="WP_125427129.1">
    <property type="nucleotide sequence ID" value="NZ_RWIS01000002.1"/>
</dbReference>
<dbReference type="AlphaFoldDB" id="A0A428JRC7"/>
<proteinExistence type="predicted"/>
<organism evidence="1 2">
    <name type="scientific">Hymenobacter metallilatus</name>
    <dbReference type="NCBI Taxonomy" id="2493666"/>
    <lineage>
        <taxon>Bacteria</taxon>
        <taxon>Pseudomonadati</taxon>
        <taxon>Bacteroidota</taxon>
        <taxon>Cytophagia</taxon>
        <taxon>Cytophagales</taxon>
        <taxon>Hymenobacteraceae</taxon>
        <taxon>Hymenobacter</taxon>
    </lineage>
</organism>
<reference evidence="1 2" key="1">
    <citation type="submission" date="2018-12" db="EMBL/GenBank/DDBJ databases">
        <authorList>
            <person name="Feng G."/>
            <person name="Zhu H."/>
        </authorList>
    </citation>
    <scope>NUCLEOTIDE SEQUENCE [LARGE SCALE GENOMIC DNA]</scope>
    <source>
        <strain evidence="1 2">9PBR-2</strain>
    </source>
</reference>
<keyword evidence="2" id="KW-1185">Reference proteome</keyword>
<comment type="caution">
    <text evidence="1">The sequence shown here is derived from an EMBL/GenBank/DDBJ whole genome shotgun (WGS) entry which is preliminary data.</text>
</comment>
<evidence type="ECO:0008006" key="3">
    <source>
        <dbReference type="Google" id="ProtNLM"/>
    </source>
</evidence>
<name>A0A428JRC7_9BACT</name>
<protein>
    <recommendedName>
        <fullName evidence="3">WG repeat-containing protein</fullName>
    </recommendedName>
</protein>
<sequence>MALLTVPIDLLGQTLSETTIYDFRQMKPEFKAFESIAGILIPETQLVIDRGIGKYYNLYTPNDSINQSMITAFAVQGADGIIYYLNNRAFTLAAYRQGVQLWIANYRYSSFTYSGQEVHGIWFDDNFIYLACGTCEGKIDKRTGRISLTGCD</sequence>
<gene>
    <name evidence="1" type="ORF">EI290_04355</name>
</gene>
<evidence type="ECO:0000313" key="1">
    <source>
        <dbReference type="EMBL" id="RSK36124.1"/>
    </source>
</evidence>
<accession>A0A428JRC7</accession>
<dbReference type="Proteomes" id="UP000280066">
    <property type="component" value="Unassembled WGS sequence"/>
</dbReference>